<comment type="caution">
    <text evidence="1">The sequence shown here is derived from an EMBL/GenBank/DDBJ whole genome shotgun (WGS) entry which is preliminary data.</text>
</comment>
<dbReference type="InterPro" id="IPR014942">
    <property type="entry name" value="AbiEii"/>
</dbReference>
<evidence type="ECO:0000313" key="1">
    <source>
        <dbReference type="EMBL" id="TFZ02181.1"/>
    </source>
</evidence>
<accession>A0A4Z0BTK2</accession>
<dbReference type="RefSeq" id="WP_135263712.1">
    <property type="nucleotide sequence ID" value="NZ_SMLM01000002.1"/>
</dbReference>
<organism evidence="1 2">
    <name type="scientific">Ramlibacter henchirensis</name>
    <dbReference type="NCBI Taxonomy" id="204072"/>
    <lineage>
        <taxon>Bacteria</taxon>
        <taxon>Pseudomonadati</taxon>
        <taxon>Pseudomonadota</taxon>
        <taxon>Betaproteobacteria</taxon>
        <taxon>Burkholderiales</taxon>
        <taxon>Comamonadaceae</taxon>
        <taxon>Ramlibacter</taxon>
    </lineage>
</organism>
<name>A0A4Z0BTK2_9BURK</name>
<dbReference type="EMBL" id="SMLM01000002">
    <property type="protein sequence ID" value="TFZ02181.1"/>
    <property type="molecule type" value="Genomic_DNA"/>
</dbReference>
<dbReference type="OrthoDB" id="5508069at2"/>
<dbReference type="Pfam" id="PF08843">
    <property type="entry name" value="AbiEii"/>
    <property type="match status" value="1"/>
</dbReference>
<dbReference type="Proteomes" id="UP000298180">
    <property type="component" value="Unassembled WGS sequence"/>
</dbReference>
<proteinExistence type="predicted"/>
<gene>
    <name evidence="1" type="ORF">EZ313_12950</name>
</gene>
<reference evidence="1 2" key="1">
    <citation type="submission" date="2019-03" db="EMBL/GenBank/DDBJ databases">
        <title>Ramlibacter henchirensis DSM 14656, whole genome shotgun sequence.</title>
        <authorList>
            <person name="Zhang X."/>
            <person name="Feng G."/>
            <person name="Zhu H."/>
        </authorList>
    </citation>
    <scope>NUCLEOTIDE SEQUENCE [LARGE SCALE GENOMIC DNA]</scope>
    <source>
        <strain evidence="1 2">DSM 14656</strain>
    </source>
</reference>
<dbReference type="AlphaFoldDB" id="A0A4Z0BTK2"/>
<keyword evidence="2" id="KW-1185">Reference proteome</keyword>
<evidence type="ECO:0000313" key="2">
    <source>
        <dbReference type="Proteomes" id="UP000298180"/>
    </source>
</evidence>
<evidence type="ECO:0008006" key="3">
    <source>
        <dbReference type="Google" id="ProtNLM"/>
    </source>
</evidence>
<dbReference type="Gene3D" id="3.10.450.620">
    <property type="entry name" value="JHP933, nucleotidyltransferase-like core domain"/>
    <property type="match status" value="1"/>
</dbReference>
<protein>
    <recommendedName>
        <fullName evidence="3">Nucleotidyl transferase AbiEii/AbiGii toxin family protein</fullName>
    </recommendedName>
</protein>
<sequence>MFEREHHRRIALVLQALDPAVLLAHHCLFGGGTAMALRYGEYRESVDIDFVVADAAGYRSLRQLLGGPGGLAPLLRPALSLELAREVRTDQYGIRTVVRTEGVGIKFEIVREARIALDAPGPQDVVCGVATLAPVDLAACKLLANADRWGDDSVFSRDLIDLAMMAPSSTLLGQAFAKAQEAYGTAVRDSLAKAVEALRRRQQRLDECMRALHMQGVSRAALWQRIRDLERRAR</sequence>